<gene>
    <name evidence="2" type="ORF">METZ01_LOCUS29812</name>
</gene>
<reference evidence="2" key="1">
    <citation type="submission" date="2018-05" db="EMBL/GenBank/DDBJ databases">
        <authorList>
            <person name="Lanie J.A."/>
            <person name="Ng W.-L."/>
            <person name="Kazmierczak K.M."/>
            <person name="Andrzejewski T.M."/>
            <person name="Davidsen T.M."/>
            <person name="Wayne K.J."/>
            <person name="Tettelin H."/>
            <person name="Glass J.I."/>
            <person name="Rusch D."/>
            <person name="Podicherti R."/>
            <person name="Tsui H.-C.T."/>
            <person name="Winkler M.E."/>
        </authorList>
    </citation>
    <scope>NUCLEOTIDE SEQUENCE</scope>
</reference>
<organism evidence="2">
    <name type="scientific">marine metagenome</name>
    <dbReference type="NCBI Taxonomy" id="408172"/>
    <lineage>
        <taxon>unclassified sequences</taxon>
        <taxon>metagenomes</taxon>
        <taxon>ecological metagenomes</taxon>
    </lineage>
</organism>
<name>A0A381QDA1_9ZZZZ</name>
<accession>A0A381QDA1</accession>
<dbReference type="EMBL" id="UINC01001297">
    <property type="protein sequence ID" value="SUZ76958.1"/>
    <property type="molecule type" value="Genomic_DNA"/>
</dbReference>
<proteinExistence type="predicted"/>
<evidence type="ECO:0000256" key="1">
    <source>
        <dbReference type="SAM" id="MobiDB-lite"/>
    </source>
</evidence>
<dbReference type="AlphaFoldDB" id="A0A381QDA1"/>
<feature type="region of interest" description="Disordered" evidence="1">
    <location>
        <begin position="22"/>
        <end position="54"/>
    </location>
</feature>
<sequence length="54" mass="5839">MVSPKTAQKPCTTDAQILHPTSCLHGDNRFASSESSPLSFRVKRRADPEPSGVV</sequence>
<evidence type="ECO:0000313" key="2">
    <source>
        <dbReference type="EMBL" id="SUZ76958.1"/>
    </source>
</evidence>
<protein>
    <submittedName>
        <fullName evidence="2">Uncharacterized protein</fullName>
    </submittedName>
</protein>